<dbReference type="PANTHER" id="PTHR43750:SF3">
    <property type="entry name" value="UDP-GLUCOSE 6-DEHYDROGENASE TUAD"/>
    <property type="match status" value="1"/>
</dbReference>
<dbReference type="SMART" id="SM00984">
    <property type="entry name" value="UDPG_MGDP_dh_C"/>
    <property type="match status" value="1"/>
</dbReference>
<proteinExistence type="predicted"/>
<dbReference type="Proteomes" id="UP000234914">
    <property type="component" value="Unassembled WGS sequence"/>
</dbReference>
<evidence type="ECO:0000313" key="5">
    <source>
        <dbReference type="Proteomes" id="UP000234914"/>
    </source>
</evidence>
<reference evidence="4 5" key="1">
    <citation type="submission" date="2017-12" db="EMBL/GenBank/DDBJ databases">
        <title>Phylogenetic diversity of female urinary microbiome.</title>
        <authorList>
            <person name="Thomas-White K."/>
            <person name="Wolfe A.J."/>
        </authorList>
    </citation>
    <scope>NUCLEOTIDE SEQUENCE [LARGE SCALE GENOMIC DNA]</scope>
    <source>
        <strain evidence="4 5">UMB0416</strain>
    </source>
</reference>
<dbReference type="InterPro" id="IPR036220">
    <property type="entry name" value="UDP-Glc/GDP-Man_DH_C_sf"/>
</dbReference>
<accession>A0A2I1RJQ3</accession>
<dbReference type="InterPro" id="IPR014026">
    <property type="entry name" value="UDP-Glc/GDP-Man_DH_dimer"/>
</dbReference>
<comment type="caution">
    <text evidence="4">The sequence shown here is derived from an EMBL/GenBank/DDBJ whole genome shotgun (WGS) entry which is preliminary data.</text>
</comment>
<dbReference type="SUPFAM" id="SSF52413">
    <property type="entry name" value="UDP-glucose/GDP-mannose dehydrogenase C-terminal domain"/>
    <property type="match status" value="1"/>
</dbReference>
<name>A0A2I1RJQ3_FAUOS</name>
<dbReference type="Pfam" id="PF00984">
    <property type="entry name" value="UDPG_MGDP_dh"/>
    <property type="match status" value="1"/>
</dbReference>
<dbReference type="RefSeq" id="WP_101964062.1">
    <property type="nucleotide sequence ID" value="NZ_PKJS01000004.1"/>
</dbReference>
<evidence type="ECO:0000256" key="2">
    <source>
        <dbReference type="ARBA" id="ARBA00023002"/>
    </source>
</evidence>
<organism evidence="4 5">
    <name type="scientific">Faucicola osloensis</name>
    <name type="common">Moraxella osloensis</name>
    <dbReference type="NCBI Taxonomy" id="34062"/>
    <lineage>
        <taxon>Bacteria</taxon>
        <taxon>Pseudomonadati</taxon>
        <taxon>Pseudomonadota</taxon>
        <taxon>Gammaproteobacteria</taxon>
        <taxon>Moraxellales</taxon>
        <taxon>Moraxellaceae</taxon>
        <taxon>Faucicola</taxon>
    </lineage>
</organism>
<keyword evidence="2" id="KW-0560">Oxidoreductase</keyword>
<dbReference type="InterPro" id="IPR008927">
    <property type="entry name" value="6-PGluconate_DH-like_C_sf"/>
</dbReference>
<dbReference type="InterPro" id="IPR014027">
    <property type="entry name" value="UDP-Glc/GDP-Man_DH_C"/>
</dbReference>
<feature type="domain" description="UDP-glucose/GDP-mannose dehydrogenase C-terminal" evidence="3">
    <location>
        <begin position="302"/>
        <end position="403"/>
    </location>
</feature>
<evidence type="ECO:0000256" key="1">
    <source>
        <dbReference type="ARBA" id="ARBA00015132"/>
    </source>
</evidence>
<dbReference type="AlphaFoldDB" id="A0A2I1RJQ3"/>
<protein>
    <recommendedName>
        <fullName evidence="1">UDP-glucose 6-dehydrogenase</fullName>
    </recommendedName>
</protein>
<dbReference type="GO" id="GO:0016616">
    <property type="term" value="F:oxidoreductase activity, acting on the CH-OH group of donors, NAD or NADP as acceptor"/>
    <property type="evidence" value="ECO:0007669"/>
    <property type="project" value="InterPro"/>
</dbReference>
<gene>
    <name evidence="4" type="ORF">CYJ96_04355</name>
</gene>
<evidence type="ECO:0000313" key="4">
    <source>
        <dbReference type="EMBL" id="PKZ69360.1"/>
    </source>
</evidence>
<dbReference type="EMBL" id="PKJS01000004">
    <property type="protein sequence ID" value="PKZ69360.1"/>
    <property type="molecule type" value="Genomic_DNA"/>
</dbReference>
<dbReference type="Gene3D" id="1.20.5.100">
    <property type="entry name" value="Cytochrome c1, transmembrane anchor, C-terminal"/>
    <property type="match status" value="1"/>
</dbReference>
<dbReference type="GO" id="GO:0051287">
    <property type="term" value="F:NAD binding"/>
    <property type="evidence" value="ECO:0007669"/>
    <property type="project" value="InterPro"/>
</dbReference>
<dbReference type="PANTHER" id="PTHR43750">
    <property type="entry name" value="UDP-GLUCOSE 6-DEHYDROGENASE TUAD"/>
    <property type="match status" value="1"/>
</dbReference>
<evidence type="ECO:0000259" key="3">
    <source>
        <dbReference type="SMART" id="SM00984"/>
    </source>
</evidence>
<sequence length="420" mass="47784">MTKTVYVIGSTNESINACILLATLQYQVILLTDDDSLQQVMNDYQFDRQMVLLWQLYQSQGNIITQPLPTHDFSAYVNADDIWLFVDGVSAQALEQFGSFHFNPTTQIIISGVKAIGEIEQFARKLTTTWVYYLPFIFMKDGANFSSFFQADLALIGEKTQGSSAHNNILLFFIEKSDKHFITDIKTAEFARSSIMGMLATRLSFMNEMARLAASEQVNIKQVEQILGLDKRIGKDYLKAGWGFGGKSLPLELDFLIDSFKHNQVETSLLEAVKSINEDQKELIFREFWQYFDGFIENKTVMIWGSGYRNGTGRTTHSAFHPLIKLLWSYNIKTIVYANNTKEELLELYGNHPLFSLTDDAYAPLTQVQALFIVNWSLPIKPDINRLNNIALPIFDAKNTLTEPQIQQLVGFYTGIGCKK</sequence>
<dbReference type="SUPFAM" id="SSF48179">
    <property type="entry name" value="6-phosphogluconate dehydrogenase C-terminal domain-like"/>
    <property type="match status" value="1"/>
</dbReference>
<dbReference type="Gene3D" id="3.40.50.720">
    <property type="entry name" value="NAD(P)-binding Rossmann-like Domain"/>
    <property type="match status" value="1"/>
</dbReference>